<evidence type="ECO:0000313" key="6">
    <source>
        <dbReference type="Proteomes" id="UP000028607"/>
    </source>
</evidence>
<dbReference type="NCBIfam" id="TIGR01879">
    <property type="entry name" value="hydantase"/>
    <property type="match status" value="1"/>
</dbReference>
<feature type="domain" description="Peptidase M20 dimerisation" evidence="4">
    <location>
        <begin position="207"/>
        <end position="307"/>
    </location>
</feature>
<keyword evidence="3" id="KW-0862">Zinc</keyword>
<reference evidence="5 6" key="2">
    <citation type="journal article" date="2015" name="Antonie Van Leeuwenhoek">
        <title>Thioclava indica sp. nov., isolated from surface seawater of the Indian Ocean.</title>
        <authorList>
            <person name="Liu Y."/>
            <person name="Lai Q."/>
            <person name="Du J."/>
            <person name="Xu H."/>
            <person name="Jiang L."/>
            <person name="Shao Z."/>
        </authorList>
    </citation>
    <scope>NUCLEOTIDE SEQUENCE [LARGE SCALE GENOMIC DNA]</scope>
    <source>
        <strain evidence="5 6">13D2W-2</strain>
    </source>
</reference>
<protein>
    <submittedName>
        <fullName evidence="5">N-carbamoyl-L-amino acid hydrolase AmaB</fullName>
    </submittedName>
</protein>
<dbReference type="EMBL" id="AQRC01000006">
    <property type="protein sequence ID" value="KFE35266.1"/>
    <property type="molecule type" value="Genomic_DNA"/>
</dbReference>
<dbReference type="CDD" id="cd03884">
    <property type="entry name" value="M20_bAS"/>
    <property type="match status" value="1"/>
</dbReference>
<feature type="binding site" evidence="3">
    <location>
        <position position="380"/>
    </location>
    <ligand>
        <name>Zn(2+)</name>
        <dbReference type="ChEBI" id="CHEBI:29105"/>
        <label>2</label>
    </ligand>
</feature>
<proteinExistence type="inferred from homology"/>
<dbReference type="AlphaFoldDB" id="A0A085TX19"/>
<feature type="binding site" evidence="3">
    <location>
        <position position="127"/>
    </location>
    <ligand>
        <name>Zn(2+)</name>
        <dbReference type="ChEBI" id="CHEBI:29105"/>
        <label>2</label>
    </ligand>
</feature>
<dbReference type="PANTHER" id="PTHR32494:SF5">
    <property type="entry name" value="ALLANTOATE AMIDOHYDROLASE"/>
    <property type="match status" value="1"/>
</dbReference>
<feature type="binding site" evidence="3">
    <location>
        <position position="188"/>
    </location>
    <ligand>
        <name>Zn(2+)</name>
        <dbReference type="ChEBI" id="CHEBI:29105"/>
        <label>1</label>
    </ligand>
</feature>
<dbReference type="SUPFAM" id="SSF55031">
    <property type="entry name" value="Bacterial exopeptidase dimerisation domain"/>
    <property type="match status" value="1"/>
</dbReference>
<dbReference type="PATRIC" id="fig|1317124.6.peg.1996"/>
<feature type="binding site" evidence="3">
    <location>
        <position position="92"/>
    </location>
    <ligand>
        <name>Zn(2+)</name>
        <dbReference type="ChEBI" id="CHEBI:29105"/>
        <label>2</label>
    </ligand>
</feature>
<dbReference type="SUPFAM" id="SSF53187">
    <property type="entry name" value="Zn-dependent exopeptidases"/>
    <property type="match status" value="1"/>
</dbReference>
<dbReference type="InterPro" id="IPR036264">
    <property type="entry name" value="Bact_exopeptidase_dim_dom"/>
</dbReference>
<organism evidence="5 6">
    <name type="scientific">Thioclava atlantica</name>
    <dbReference type="NCBI Taxonomy" id="1317124"/>
    <lineage>
        <taxon>Bacteria</taxon>
        <taxon>Pseudomonadati</taxon>
        <taxon>Pseudomonadota</taxon>
        <taxon>Alphaproteobacteria</taxon>
        <taxon>Rhodobacterales</taxon>
        <taxon>Paracoccaceae</taxon>
        <taxon>Thioclava</taxon>
    </lineage>
</organism>
<evidence type="ECO:0000259" key="4">
    <source>
        <dbReference type="Pfam" id="PF07687"/>
    </source>
</evidence>
<comment type="caution">
    <text evidence="5">The sequence shown here is derived from an EMBL/GenBank/DDBJ whole genome shotgun (WGS) entry which is preliminary data.</text>
</comment>
<gene>
    <name evidence="5" type="ORF">DW2_09831</name>
</gene>
<sequence length="410" mass="42394">MSIAIDIDRLMGRLEALGQIGALPGGGVKRLALSPEDREGRALVIGWMRALGLEITRDVIGNCWAVRSGSGDGKPVVIGSHIDTVATGGLYDGSLGVLAGLEVIEALNAAGAETERPVAVAFFTNEEGARFAPDMMGSGVAQGALALDEMLAVEGIDGVTVAEALAATGAAGAAPVGALAPHCYLELHIEQGPVLETEGCEIGVVTGVQGISWREFRITGASAHAGTTPMALRRDAGAVAARIAVEAQEIAARNGPPQVATVGRMRFAPDLVNVVPEEAVMTVDLRHTDEAVLQAAEERLWSAAQDFAARAGCEVSRRTLARFAPVAFDPALVDAVEAAAVAGGFSHRRMPSGAGHDAQMFAPNCPSAMIFVPSQDGISHNIREYTAPEEIAKGAQLLMDVACAQAGLRI</sequence>
<dbReference type="Gene3D" id="3.40.630.10">
    <property type="entry name" value="Zn peptidases"/>
    <property type="match status" value="1"/>
</dbReference>
<keyword evidence="6" id="KW-1185">Reference proteome</keyword>
<reference evidence="6" key="1">
    <citation type="submission" date="2013-04" db="EMBL/GenBank/DDBJ databases">
        <title>Thioclava sp. 13D2W-2 Genome Sequencing.</title>
        <authorList>
            <person name="Lai Q."/>
            <person name="Li G."/>
            <person name="Shao Z."/>
        </authorList>
    </citation>
    <scope>NUCLEOTIDE SEQUENCE [LARGE SCALE GENOMIC DNA]</scope>
    <source>
        <strain evidence="6">13D2W-2</strain>
    </source>
</reference>
<dbReference type="InterPro" id="IPR010158">
    <property type="entry name" value="Amidase_Cbmase"/>
</dbReference>
<dbReference type="STRING" id="1317124.DW2_09831"/>
<comment type="similarity">
    <text evidence="1">Belongs to the peptidase M20 family.</text>
</comment>
<dbReference type="GO" id="GO:0046872">
    <property type="term" value="F:metal ion binding"/>
    <property type="evidence" value="ECO:0007669"/>
    <property type="project" value="UniProtKB-KW"/>
</dbReference>
<dbReference type="Gene3D" id="3.30.70.360">
    <property type="match status" value="1"/>
</dbReference>
<keyword evidence="2 5" id="KW-0378">Hydrolase</keyword>
<dbReference type="GO" id="GO:0016813">
    <property type="term" value="F:hydrolase activity, acting on carbon-nitrogen (but not peptide) bonds, in linear amidines"/>
    <property type="evidence" value="ECO:0007669"/>
    <property type="project" value="InterPro"/>
</dbReference>
<dbReference type="InterPro" id="IPR002933">
    <property type="entry name" value="Peptidase_M20"/>
</dbReference>
<dbReference type="OrthoDB" id="9808195at2"/>
<evidence type="ECO:0000256" key="3">
    <source>
        <dbReference type="PIRSR" id="PIRSR001235-1"/>
    </source>
</evidence>
<comment type="cofactor">
    <cofactor evidence="3">
        <name>Zn(2+)</name>
        <dbReference type="ChEBI" id="CHEBI:29105"/>
    </cofactor>
    <text evidence="3">Binds 2 Zn(2+) ions per subunit.</text>
</comment>
<evidence type="ECO:0000256" key="2">
    <source>
        <dbReference type="ARBA" id="ARBA00022801"/>
    </source>
</evidence>
<evidence type="ECO:0000256" key="1">
    <source>
        <dbReference type="ARBA" id="ARBA00006153"/>
    </source>
</evidence>
<dbReference type="PANTHER" id="PTHR32494">
    <property type="entry name" value="ALLANTOATE DEIMINASE-RELATED"/>
    <property type="match status" value="1"/>
</dbReference>
<dbReference type="Pfam" id="PF01546">
    <property type="entry name" value="Peptidase_M20"/>
    <property type="match status" value="1"/>
</dbReference>
<dbReference type="Pfam" id="PF07687">
    <property type="entry name" value="M20_dimer"/>
    <property type="match status" value="1"/>
</dbReference>
<keyword evidence="3" id="KW-0479">Metal-binding</keyword>
<dbReference type="Proteomes" id="UP000028607">
    <property type="component" value="Unassembled WGS sequence"/>
</dbReference>
<accession>A0A085TX19</accession>
<dbReference type="PIRSF" id="PIRSF001235">
    <property type="entry name" value="Amidase_carbamoylase"/>
    <property type="match status" value="1"/>
</dbReference>
<dbReference type="NCBIfam" id="NF006771">
    <property type="entry name" value="PRK09290.1-5"/>
    <property type="match status" value="1"/>
</dbReference>
<name>A0A085TX19_9RHOB</name>
<feature type="binding site" evidence="3">
    <location>
        <position position="92"/>
    </location>
    <ligand>
        <name>Zn(2+)</name>
        <dbReference type="ChEBI" id="CHEBI:29105"/>
        <label>1</label>
    </ligand>
</feature>
<feature type="binding site" evidence="3">
    <location>
        <position position="81"/>
    </location>
    <ligand>
        <name>Zn(2+)</name>
        <dbReference type="ChEBI" id="CHEBI:29105"/>
        <label>1</label>
    </ligand>
</feature>
<dbReference type="eggNOG" id="COG0624">
    <property type="taxonomic scope" value="Bacteria"/>
</dbReference>
<dbReference type="InterPro" id="IPR011650">
    <property type="entry name" value="Peptidase_M20_dimer"/>
</dbReference>
<evidence type="ECO:0000313" key="5">
    <source>
        <dbReference type="EMBL" id="KFE35266.1"/>
    </source>
</evidence>
<dbReference type="RefSeq" id="WP_038145849.1">
    <property type="nucleotide sequence ID" value="NZ_AQRC01000006.1"/>
</dbReference>